<keyword evidence="2" id="KW-0808">Transferase</keyword>
<dbReference type="GO" id="GO:1990189">
    <property type="term" value="F:protein N-terminal-serine acetyltransferase activity"/>
    <property type="evidence" value="ECO:0007669"/>
    <property type="project" value="TreeGrafter"/>
</dbReference>
<dbReference type="EMBL" id="JACHMH010000001">
    <property type="protein sequence ID" value="MBB4675738.1"/>
    <property type="molecule type" value="Genomic_DNA"/>
</dbReference>
<gene>
    <name evidence="2" type="ORF">HNR67_001856</name>
</gene>
<dbReference type="Pfam" id="PF13302">
    <property type="entry name" value="Acetyltransf_3"/>
    <property type="match status" value="1"/>
</dbReference>
<dbReference type="SUPFAM" id="SSF55729">
    <property type="entry name" value="Acyl-CoA N-acyltransferases (Nat)"/>
    <property type="match status" value="1"/>
</dbReference>
<dbReference type="AlphaFoldDB" id="A0A7W7C9H4"/>
<sequence>MEPVEINAGAYYLRQLRADRLLDDRPAVLAAFVDPELRRWVTGYQVEDLDSAGRYIALRDREWQDDLRCSWAVAEPTTGELLAEVGLKDLDLVRGIGSAACWTHPEHRGRGVMTQALQTALRFGIDGLGLRRIGYRHAAANESSRRVAEKCGFTLEATLHQATTVDGELHDVLAWSLVV</sequence>
<organism evidence="2 3">
    <name type="scientific">Crossiella cryophila</name>
    <dbReference type="NCBI Taxonomy" id="43355"/>
    <lineage>
        <taxon>Bacteria</taxon>
        <taxon>Bacillati</taxon>
        <taxon>Actinomycetota</taxon>
        <taxon>Actinomycetes</taxon>
        <taxon>Pseudonocardiales</taxon>
        <taxon>Pseudonocardiaceae</taxon>
        <taxon>Crossiella</taxon>
    </lineage>
</organism>
<accession>A0A7W7C9H4</accession>
<dbReference type="GO" id="GO:0005737">
    <property type="term" value="C:cytoplasm"/>
    <property type="evidence" value="ECO:0007669"/>
    <property type="project" value="TreeGrafter"/>
</dbReference>
<dbReference type="InterPro" id="IPR000182">
    <property type="entry name" value="GNAT_dom"/>
</dbReference>
<dbReference type="PANTHER" id="PTHR43441:SF10">
    <property type="entry name" value="ACETYLTRANSFERASE"/>
    <property type="match status" value="1"/>
</dbReference>
<dbReference type="InterPro" id="IPR016181">
    <property type="entry name" value="Acyl_CoA_acyltransferase"/>
</dbReference>
<dbReference type="GO" id="GO:0008999">
    <property type="term" value="F:protein-N-terminal-alanine acetyltransferase activity"/>
    <property type="evidence" value="ECO:0007669"/>
    <property type="project" value="TreeGrafter"/>
</dbReference>
<dbReference type="PROSITE" id="PS51186">
    <property type="entry name" value="GNAT"/>
    <property type="match status" value="1"/>
</dbReference>
<comment type="caution">
    <text evidence="2">The sequence shown here is derived from an EMBL/GenBank/DDBJ whole genome shotgun (WGS) entry which is preliminary data.</text>
</comment>
<proteinExistence type="predicted"/>
<dbReference type="PANTHER" id="PTHR43441">
    <property type="entry name" value="RIBOSOMAL-PROTEIN-SERINE ACETYLTRANSFERASE"/>
    <property type="match status" value="1"/>
</dbReference>
<evidence type="ECO:0000313" key="3">
    <source>
        <dbReference type="Proteomes" id="UP000533598"/>
    </source>
</evidence>
<keyword evidence="3" id="KW-1185">Reference proteome</keyword>
<name>A0A7W7C9H4_9PSEU</name>
<dbReference type="Gene3D" id="3.40.630.30">
    <property type="match status" value="1"/>
</dbReference>
<dbReference type="Proteomes" id="UP000533598">
    <property type="component" value="Unassembled WGS sequence"/>
</dbReference>
<reference evidence="2 3" key="1">
    <citation type="submission" date="2020-08" db="EMBL/GenBank/DDBJ databases">
        <title>Sequencing the genomes of 1000 actinobacteria strains.</title>
        <authorList>
            <person name="Klenk H.-P."/>
        </authorList>
    </citation>
    <scope>NUCLEOTIDE SEQUENCE [LARGE SCALE GENOMIC DNA]</scope>
    <source>
        <strain evidence="2 3">DSM 44230</strain>
    </source>
</reference>
<dbReference type="RefSeq" id="WP_185001665.1">
    <property type="nucleotide sequence ID" value="NZ_BAAAUI010000092.1"/>
</dbReference>
<feature type="domain" description="N-acetyltransferase" evidence="1">
    <location>
        <begin position="19"/>
        <end position="179"/>
    </location>
</feature>
<evidence type="ECO:0000259" key="1">
    <source>
        <dbReference type="PROSITE" id="PS51186"/>
    </source>
</evidence>
<dbReference type="InterPro" id="IPR051908">
    <property type="entry name" value="Ribosomal_N-acetyltransferase"/>
</dbReference>
<protein>
    <submittedName>
        <fullName evidence="2">RimJ/RimL family protein N-acetyltransferase</fullName>
    </submittedName>
</protein>
<evidence type="ECO:0000313" key="2">
    <source>
        <dbReference type="EMBL" id="MBB4675738.1"/>
    </source>
</evidence>